<evidence type="ECO:0000313" key="4">
    <source>
        <dbReference type="EMBL" id="BDC99700.1"/>
    </source>
</evidence>
<dbReference type="InterPro" id="IPR000184">
    <property type="entry name" value="Bac_surfAg_D15"/>
</dbReference>
<dbReference type="EMBL" id="AP025292">
    <property type="protein sequence ID" value="BDC99700.1"/>
    <property type="molecule type" value="Genomic_DNA"/>
</dbReference>
<dbReference type="Pfam" id="PF01103">
    <property type="entry name" value="Omp85"/>
    <property type="match status" value="1"/>
</dbReference>
<sequence length="365" mass="42586">MQKCLLVILSLMIYMETTAQKKAVSDSTTYKKHSMLALPVVYYSPETKFAFGALAYNLFKPHPLDSLAQTSYVRTAFIYTLNNQYLLEVDNQIFFRDDRRRMKNYFLLRSYPDSFYGIGQDIVPEEDRDLIKFFDLTFRSSYLFQLFDNMYLGARYQYYDAMDIEKPEENLLDTNDHLGKDGYRTSGLGIAFQWDTRNNILNASSGYFIELESEHNFKAIGSTYRYDWMRLDMRYYKRVNKSGVVATQFRGDFTSGDVPFESLAKLGDSRIMRGYFKGKYRDKVVMATQVEYRQHVWRRFGLVGFVGAGNIAPALDQFSTDQLKYNYGGGVRFMVKKKEELNIRIDYGIGNDDNSGFYVEISEAF</sequence>
<organism evidence="4 5">
    <name type="scientific">Persicobacter psychrovividus</name>
    <dbReference type="NCBI Taxonomy" id="387638"/>
    <lineage>
        <taxon>Bacteria</taxon>
        <taxon>Pseudomonadati</taxon>
        <taxon>Bacteroidota</taxon>
        <taxon>Cytophagia</taxon>
        <taxon>Cytophagales</taxon>
        <taxon>Persicobacteraceae</taxon>
        <taxon>Persicobacter</taxon>
    </lineage>
</organism>
<dbReference type="Gene3D" id="2.40.160.50">
    <property type="entry name" value="membrane protein fhac: a member of the omp85/tpsb transporter family"/>
    <property type="match status" value="1"/>
</dbReference>
<keyword evidence="5" id="KW-1185">Reference proteome</keyword>
<feature type="domain" description="Bacterial surface antigen (D15)" evidence="3">
    <location>
        <begin position="145"/>
        <end position="365"/>
    </location>
</feature>
<name>A0ABN6L909_9BACT</name>
<protein>
    <submittedName>
        <fullName evidence="4">Membrane protein</fullName>
    </submittedName>
</protein>
<evidence type="ECO:0000259" key="3">
    <source>
        <dbReference type="Pfam" id="PF01103"/>
    </source>
</evidence>
<comment type="subcellular location">
    <subcellularLocation>
        <location evidence="1">Membrane</location>
    </subcellularLocation>
</comment>
<evidence type="ECO:0000256" key="2">
    <source>
        <dbReference type="ARBA" id="ARBA00023136"/>
    </source>
</evidence>
<proteinExistence type="predicted"/>
<gene>
    <name evidence="4" type="ORF">PEPS_19810</name>
</gene>
<keyword evidence="2" id="KW-0472">Membrane</keyword>
<accession>A0ABN6L909</accession>
<dbReference type="Proteomes" id="UP001354989">
    <property type="component" value="Chromosome"/>
</dbReference>
<evidence type="ECO:0000313" key="5">
    <source>
        <dbReference type="Proteomes" id="UP001354989"/>
    </source>
</evidence>
<dbReference type="RefSeq" id="WP_338396959.1">
    <property type="nucleotide sequence ID" value="NZ_AP025292.1"/>
</dbReference>
<evidence type="ECO:0000256" key="1">
    <source>
        <dbReference type="ARBA" id="ARBA00004370"/>
    </source>
</evidence>
<reference evidence="4 5" key="1">
    <citation type="submission" date="2021-12" db="EMBL/GenBank/DDBJ databases">
        <title>Genome sequencing of bacteria with rrn-lacking chromosome and rrn-plasmid.</title>
        <authorList>
            <person name="Anda M."/>
            <person name="Iwasaki W."/>
        </authorList>
    </citation>
    <scope>NUCLEOTIDE SEQUENCE [LARGE SCALE GENOMIC DNA]</scope>
    <source>
        <strain evidence="4 5">NBRC 101262</strain>
    </source>
</reference>